<keyword evidence="6" id="KW-1185">Reference proteome</keyword>
<feature type="region of interest" description="Disordered" evidence="3">
    <location>
        <begin position="1"/>
        <end position="20"/>
    </location>
</feature>
<keyword evidence="2" id="KW-0067">ATP-binding</keyword>
<dbReference type="InterPro" id="IPR050221">
    <property type="entry name" value="26S_Proteasome_ATPase"/>
</dbReference>
<dbReference type="OrthoDB" id="1154031at2759"/>
<name>A0A815C602_9BILA</name>
<evidence type="ECO:0000313" key="6">
    <source>
        <dbReference type="Proteomes" id="UP000663832"/>
    </source>
</evidence>
<evidence type="ECO:0000313" key="4">
    <source>
        <dbReference type="EMBL" id="CAF1276166.1"/>
    </source>
</evidence>
<feature type="compositionally biased region" description="Polar residues" evidence="3">
    <location>
        <begin position="1"/>
        <end position="13"/>
    </location>
</feature>
<sequence>MDTIDSIGSTRVEGSSDDDSKVQRTMLELLNQLEDFESKQNIKKITEMMSEASSAEDVSTEVEIYALRERCVHETQEDFELAVIKIKLFKDKNKLLLVFK</sequence>
<evidence type="ECO:0000256" key="2">
    <source>
        <dbReference type="ARBA" id="ARBA00022840"/>
    </source>
</evidence>
<evidence type="ECO:0000313" key="5">
    <source>
        <dbReference type="EMBL" id="CAF1560839.1"/>
    </source>
</evidence>
<dbReference type="AlphaFoldDB" id="A0A815C602"/>
<dbReference type="PANTHER" id="PTHR23073">
    <property type="entry name" value="26S PROTEASOME REGULATORY SUBUNIT"/>
    <property type="match status" value="1"/>
</dbReference>
<protein>
    <submittedName>
        <fullName evidence="4">Uncharacterized protein</fullName>
    </submittedName>
</protein>
<dbReference type="GO" id="GO:0005524">
    <property type="term" value="F:ATP binding"/>
    <property type="evidence" value="ECO:0007669"/>
    <property type="project" value="UniProtKB-KW"/>
</dbReference>
<evidence type="ECO:0000313" key="7">
    <source>
        <dbReference type="Proteomes" id="UP000663877"/>
    </source>
</evidence>
<evidence type="ECO:0000256" key="3">
    <source>
        <dbReference type="SAM" id="MobiDB-lite"/>
    </source>
</evidence>
<keyword evidence="1" id="KW-0547">Nucleotide-binding</keyword>
<evidence type="ECO:0000256" key="1">
    <source>
        <dbReference type="ARBA" id="ARBA00022741"/>
    </source>
</evidence>
<dbReference type="EMBL" id="CAJNOM010000778">
    <property type="protein sequence ID" value="CAF1560839.1"/>
    <property type="molecule type" value="Genomic_DNA"/>
</dbReference>
<organism evidence="4 7">
    <name type="scientific">Adineta steineri</name>
    <dbReference type="NCBI Taxonomy" id="433720"/>
    <lineage>
        <taxon>Eukaryota</taxon>
        <taxon>Metazoa</taxon>
        <taxon>Spiralia</taxon>
        <taxon>Gnathifera</taxon>
        <taxon>Rotifera</taxon>
        <taxon>Eurotatoria</taxon>
        <taxon>Bdelloidea</taxon>
        <taxon>Adinetida</taxon>
        <taxon>Adinetidae</taxon>
        <taxon>Adineta</taxon>
    </lineage>
</organism>
<accession>A0A815C602</accession>
<reference evidence="4" key="1">
    <citation type="submission" date="2021-02" db="EMBL/GenBank/DDBJ databases">
        <authorList>
            <person name="Nowell W R."/>
        </authorList>
    </citation>
    <scope>NUCLEOTIDE SEQUENCE</scope>
</reference>
<proteinExistence type="predicted"/>
<comment type="caution">
    <text evidence="4">The sequence shown here is derived from an EMBL/GenBank/DDBJ whole genome shotgun (WGS) entry which is preliminary data.</text>
</comment>
<dbReference type="EMBL" id="CAJNOI010000428">
    <property type="protein sequence ID" value="CAF1276166.1"/>
    <property type="molecule type" value="Genomic_DNA"/>
</dbReference>
<dbReference type="Proteomes" id="UP000663832">
    <property type="component" value="Unassembled WGS sequence"/>
</dbReference>
<dbReference type="Proteomes" id="UP000663877">
    <property type="component" value="Unassembled WGS sequence"/>
</dbReference>
<gene>
    <name evidence="4" type="ORF">BJG266_LOCUS30941</name>
    <name evidence="5" type="ORF">QVE165_LOCUS47884</name>
</gene>